<dbReference type="PROSITE" id="PS50234">
    <property type="entry name" value="VWFA"/>
    <property type="match status" value="1"/>
</dbReference>
<dbReference type="PANTHER" id="PTHR10579">
    <property type="entry name" value="CALCIUM-ACTIVATED CHLORIDE CHANNEL REGULATOR"/>
    <property type="match status" value="1"/>
</dbReference>
<evidence type="ECO:0000256" key="1">
    <source>
        <dbReference type="SAM" id="MobiDB-lite"/>
    </source>
</evidence>
<dbReference type="Gene3D" id="3.40.50.410">
    <property type="entry name" value="von Willebrand factor, type A domain"/>
    <property type="match status" value="1"/>
</dbReference>
<sequence>MTEPRIELLPLHTGLNRDHATLLTVLARIHAPQLPRAAQVRPPLNLALVIDRSGSMSGQPLQMARAAARAAVQQLSPRDRLSIVTFDDTVQLVVPSQHVTDPEALQQAIDRIECGGSTALYAGWLEGATQVATHLQPGALNRVILLTDGQANVGPQRSHDIAPQVEGLAQRGVSTSAIGLGAHYDEDLLLAVANAGDGNFEHVERPEALPAFFEQELLGLSRTVGRVVSLGLEPNPEHDVRVTEVLNDLKRAATGRLQLPNLLDGQTTDVVLRLKVPAQPGRSGTLGVLRVRLAWSDAQGRHTRRAQLNLPLLDSDAYGQLPEDAEVQAAVTVLETARLKREGVDALDRGDRVYAARAFSAAVDLVSAAPASAATRPELAELQALQGDLAAGRDAELRKRAVSQSYDRSRSKPRR</sequence>
<dbReference type="InterPro" id="IPR036465">
    <property type="entry name" value="vWFA_dom_sf"/>
</dbReference>
<evidence type="ECO:0000259" key="2">
    <source>
        <dbReference type="PROSITE" id="PS50234"/>
    </source>
</evidence>
<organism evidence="3">
    <name type="scientific">Deinococcus sonorensis KR-87</name>
    <dbReference type="NCBI Taxonomy" id="694439"/>
    <lineage>
        <taxon>Bacteria</taxon>
        <taxon>Thermotogati</taxon>
        <taxon>Deinococcota</taxon>
        <taxon>Deinococci</taxon>
        <taxon>Deinococcales</taxon>
        <taxon>Deinococcaceae</taxon>
        <taxon>Deinococcus</taxon>
    </lineage>
</organism>
<evidence type="ECO:0000313" key="3">
    <source>
        <dbReference type="EMBL" id="XBV87347.1"/>
    </source>
</evidence>
<geneLocation type="plasmid" evidence="3">
    <name>pDson02</name>
</geneLocation>
<reference evidence="3" key="1">
    <citation type="submission" date="2024-06" db="EMBL/GenBank/DDBJ databases">
        <title>Draft Genome Sequence of Deinococcus sonorensis Type Strain KR-87, a Biofilm Producing Representative of the Genus Deinococcus.</title>
        <authorList>
            <person name="Boren L.S."/>
            <person name="Grosso R.A."/>
            <person name="Hugenberg-Cox A.N."/>
            <person name="Hill J.T.E."/>
            <person name="Albert C.M."/>
            <person name="Tuohy J.M."/>
        </authorList>
    </citation>
    <scope>NUCLEOTIDE SEQUENCE</scope>
    <source>
        <strain evidence="3">KR-87</strain>
        <plasmid evidence="3">pDson02</plasmid>
    </source>
</reference>
<keyword evidence="3" id="KW-0614">Plasmid</keyword>
<dbReference type="RefSeq" id="WP_350245497.1">
    <property type="nucleotide sequence ID" value="NZ_CP158300.1"/>
</dbReference>
<accession>A0AAU7UFX0</accession>
<dbReference type="SMART" id="SM00327">
    <property type="entry name" value="VWA"/>
    <property type="match status" value="1"/>
</dbReference>
<dbReference type="Pfam" id="PF00092">
    <property type="entry name" value="VWA"/>
    <property type="match status" value="1"/>
</dbReference>
<name>A0AAU7UFX0_9DEIO</name>
<dbReference type="InterPro" id="IPR002035">
    <property type="entry name" value="VWF_A"/>
</dbReference>
<protein>
    <submittedName>
        <fullName evidence="3">VWA domain-containing protein</fullName>
    </submittedName>
</protein>
<gene>
    <name evidence="3" type="ORF">ABOD76_21900</name>
</gene>
<dbReference type="SUPFAM" id="SSF53300">
    <property type="entry name" value="vWA-like"/>
    <property type="match status" value="1"/>
</dbReference>
<dbReference type="InterPro" id="IPR051266">
    <property type="entry name" value="CLCR"/>
</dbReference>
<dbReference type="KEGG" id="dsc:ABOD76_21900"/>
<feature type="region of interest" description="Disordered" evidence="1">
    <location>
        <begin position="396"/>
        <end position="415"/>
    </location>
</feature>
<dbReference type="AlphaFoldDB" id="A0AAU7UFX0"/>
<feature type="domain" description="VWFA" evidence="2">
    <location>
        <begin position="45"/>
        <end position="227"/>
    </location>
</feature>
<dbReference type="PANTHER" id="PTHR10579:SF43">
    <property type="entry name" value="ZINC FINGER (C3HC4-TYPE RING FINGER) FAMILY PROTEIN"/>
    <property type="match status" value="1"/>
</dbReference>
<dbReference type="EMBL" id="CP158300">
    <property type="protein sequence ID" value="XBV87347.1"/>
    <property type="molecule type" value="Genomic_DNA"/>
</dbReference>
<proteinExistence type="predicted"/>